<keyword evidence="6" id="KW-1185">Reference proteome</keyword>
<keyword evidence="2 5" id="KW-0378">Hydrolase</keyword>
<dbReference type="InterPro" id="IPR002772">
    <property type="entry name" value="Glyco_hydro_3_C"/>
</dbReference>
<dbReference type="RefSeq" id="WP_301224136.1">
    <property type="nucleotide sequence ID" value="NZ_JAROCG010000001.1"/>
</dbReference>
<evidence type="ECO:0000256" key="3">
    <source>
        <dbReference type="SAM" id="SignalP"/>
    </source>
</evidence>
<feature type="chain" id="PRO_5045055064" evidence="3">
    <location>
        <begin position="27"/>
        <end position="747"/>
    </location>
</feature>
<dbReference type="InterPro" id="IPR001764">
    <property type="entry name" value="Glyco_hydro_3_N"/>
</dbReference>
<dbReference type="PANTHER" id="PTHR42715:SF10">
    <property type="entry name" value="BETA-GLUCOSIDASE"/>
    <property type="match status" value="1"/>
</dbReference>
<name>A0ABT8JW90_9MICC</name>
<keyword evidence="3" id="KW-0732">Signal</keyword>
<dbReference type="Pfam" id="PF00933">
    <property type="entry name" value="Glyco_hydro_3"/>
    <property type="match status" value="1"/>
</dbReference>
<dbReference type="PROSITE" id="PS51318">
    <property type="entry name" value="TAT"/>
    <property type="match status" value="1"/>
</dbReference>
<dbReference type="InterPro" id="IPR036962">
    <property type="entry name" value="Glyco_hydro_3_N_sf"/>
</dbReference>
<evidence type="ECO:0000259" key="4">
    <source>
        <dbReference type="SMART" id="SM01217"/>
    </source>
</evidence>
<dbReference type="Proteomes" id="UP001174209">
    <property type="component" value="Unassembled WGS sequence"/>
</dbReference>
<dbReference type="PRINTS" id="PR00133">
    <property type="entry name" value="GLHYDRLASE3"/>
</dbReference>
<protein>
    <submittedName>
        <fullName evidence="5">Glycoside hydrolase family 3 C-terminal domain-containing protein</fullName>
    </submittedName>
</protein>
<proteinExistence type="inferred from homology"/>
<dbReference type="InterPro" id="IPR006311">
    <property type="entry name" value="TAT_signal"/>
</dbReference>
<sequence length="747" mass="78487">MKNPTRRRPLAAIAVASLLASAPLAAAVPAADAAPGAPYPADCPWMDTSRSPDERARILLDASTLGQKYRWLVEQPANDPATTSFSGVAYEPQLPCTPRVVYTDGPDGVRFTQGVTAFPAPIALGATWNRDLVYEKSAAQGAEAFDKGKNVVLGPGIASGRTPLSGRTAEYFGEDSLLSGSLAGAAIRGIEEGNPGKPVLSNVKHFVANEQELSRNASSSNIDERTLREAYDLPFEIAIAEGGPESIMCSYNQINGVYGCENPLLKDTLRSKLGFDGYVMSDFGAVHSTGASIDAGLDQELNRPIYFTPKLLDQALATGEITEEQVDGAAFNVVRSYIRGGLFDTPLPTPATASVSSAEHKGIARRAVEEGTVLLKNDGVLPLSASPKSIAVIGPTASRTGGNGVSAQTTCSMKWPFGSPNTLDCSQVVSIEDALRERAAAEGSTVVFDDGSDPAAAAAVAAQADVAVVVGYYTSGEFNDLADLRLDGNGDALIQAVAAASPATVAVLQTGSAVEMPWLDDAEAVLETWYAGEQQGPALANLLWGDVNPSGKLPMTFPASLADTPSRTAEQYPGVYSNGTTTAPAGSRELRQVNYTEGLAIGHKWYDAQGIDPLFAFGHGLSYTDFDYRNLRVKPVVDRKTATRSLDITFQITNTGSVAGAEVGQVYLTLPEASGEPGKRLVGFEKVTLKPHQTTQVHVVVDAAGPDHPLSVWDPTRDAWTVPGGTFAVEVGGSSQELSLHSALTLG</sequence>
<organism evidence="5 6">
    <name type="scientific">Arthrobacter burdickii</name>
    <dbReference type="NCBI Taxonomy" id="3035920"/>
    <lineage>
        <taxon>Bacteria</taxon>
        <taxon>Bacillati</taxon>
        <taxon>Actinomycetota</taxon>
        <taxon>Actinomycetes</taxon>
        <taxon>Micrococcales</taxon>
        <taxon>Micrococcaceae</taxon>
        <taxon>Arthrobacter</taxon>
    </lineage>
</organism>
<dbReference type="Gene3D" id="2.60.40.10">
    <property type="entry name" value="Immunoglobulins"/>
    <property type="match status" value="1"/>
</dbReference>
<dbReference type="Gene3D" id="3.40.50.1700">
    <property type="entry name" value="Glycoside hydrolase family 3 C-terminal domain"/>
    <property type="match status" value="1"/>
</dbReference>
<dbReference type="InterPro" id="IPR013783">
    <property type="entry name" value="Ig-like_fold"/>
</dbReference>
<comment type="caution">
    <text evidence="5">The sequence shown here is derived from an EMBL/GenBank/DDBJ whole genome shotgun (WGS) entry which is preliminary data.</text>
</comment>
<dbReference type="InterPro" id="IPR050288">
    <property type="entry name" value="Cellulose_deg_GH3"/>
</dbReference>
<accession>A0ABT8JW90</accession>
<evidence type="ECO:0000256" key="2">
    <source>
        <dbReference type="ARBA" id="ARBA00022801"/>
    </source>
</evidence>
<dbReference type="InterPro" id="IPR026891">
    <property type="entry name" value="Fn3-like"/>
</dbReference>
<dbReference type="PANTHER" id="PTHR42715">
    <property type="entry name" value="BETA-GLUCOSIDASE"/>
    <property type="match status" value="1"/>
</dbReference>
<dbReference type="SUPFAM" id="SSF51445">
    <property type="entry name" value="(Trans)glycosidases"/>
    <property type="match status" value="1"/>
</dbReference>
<dbReference type="Pfam" id="PF01915">
    <property type="entry name" value="Glyco_hydro_3_C"/>
    <property type="match status" value="1"/>
</dbReference>
<evidence type="ECO:0000256" key="1">
    <source>
        <dbReference type="ARBA" id="ARBA00005336"/>
    </source>
</evidence>
<evidence type="ECO:0000313" key="5">
    <source>
        <dbReference type="EMBL" id="MDN4609445.1"/>
    </source>
</evidence>
<comment type="similarity">
    <text evidence="1">Belongs to the glycosyl hydrolase 3 family.</text>
</comment>
<dbReference type="SMART" id="SM01217">
    <property type="entry name" value="Fn3_like"/>
    <property type="match status" value="1"/>
</dbReference>
<dbReference type="Gene3D" id="3.20.20.300">
    <property type="entry name" value="Glycoside hydrolase, family 3, N-terminal domain"/>
    <property type="match status" value="1"/>
</dbReference>
<dbReference type="EMBL" id="JAROCG010000001">
    <property type="protein sequence ID" value="MDN4609445.1"/>
    <property type="molecule type" value="Genomic_DNA"/>
</dbReference>
<evidence type="ECO:0000313" key="6">
    <source>
        <dbReference type="Proteomes" id="UP001174209"/>
    </source>
</evidence>
<gene>
    <name evidence="5" type="ORF">P5G52_01050</name>
</gene>
<feature type="signal peptide" evidence="3">
    <location>
        <begin position="1"/>
        <end position="26"/>
    </location>
</feature>
<dbReference type="GO" id="GO:0016787">
    <property type="term" value="F:hydrolase activity"/>
    <property type="evidence" value="ECO:0007669"/>
    <property type="project" value="UniProtKB-KW"/>
</dbReference>
<dbReference type="InterPro" id="IPR017853">
    <property type="entry name" value="GH"/>
</dbReference>
<feature type="domain" description="Fibronectin type III-like" evidence="4">
    <location>
        <begin position="662"/>
        <end position="735"/>
    </location>
</feature>
<dbReference type="Pfam" id="PF14310">
    <property type="entry name" value="Fn3-like"/>
    <property type="match status" value="1"/>
</dbReference>
<dbReference type="InterPro" id="IPR036881">
    <property type="entry name" value="Glyco_hydro_3_C_sf"/>
</dbReference>
<reference evidence="5" key="1">
    <citation type="submission" date="2023-06" db="EMBL/GenBank/DDBJ databases">
        <title>MT1 and MT2 Draft Genomes of Novel Species.</title>
        <authorList>
            <person name="Venkateswaran K."/>
        </authorList>
    </citation>
    <scope>NUCLEOTIDE SEQUENCE</scope>
    <source>
        <strain evidence="5">IIF3SC-B10</strain>
    </source>
</reference>
<dbReference type="SUPFAM" id="SSF52279">
    <property type="entry name" value="Beta-D-glucan exohydrolase, C-terminal domain"/>
    <property type="match status" value="1"/>
</dbReference>